<evidence type="ECO:0000313" key="6">
    <source>
        <dbReference type="EMBL" id="MFC7267413.1"/>
    </source>
</evidence>
<dbReference type="Pfam" id="PF00149">
    <property type="entry name" value="Metallophos"/>
    <property type="match status" value="1"/>
</dbReference>
<dbReference type="InterPro" id="IPR013783">
    <property type="entry name" value="Ig-like_fold"/>
</dbReference>
<evidence type="ECO:0000259" key="5">
    <source>
        <dbReference type="Pfam" id="PF16656"/>
    </source>
</evidence>
<feature type="domain" description="Calcineurin-like phosphoesterase" evidence="3">
    <location>
        <begin position="347"/>
        <end position="543"/>
    </location>
</feature>
<dbReference type="Gene3D" id="2.60.120.260">
    <property type="entry name" value="Galactose-binding domain-like"/>
    <property type="match status" value="1"/>
</dbReference>
<dbReference type="InterPro" id="IPR004843">
    <property type="entry name" value="Calcineurin-like_PHP"/>
</dbReference>
<dbReference type="RefSeq" id="WP_262872365.1">
    <property type="nucleotide sequence ID" value="NZ_BAABKW010000008.1"/>
</dbReference>
<dbReference type="SUPFAM" id="SSF49363">
    <property type="entry name" value="Purple acid phosphatase, N-terminal domain"/>
    <property type="match status" value="1"/>
</dbReference>
<evidence type="ECO:0000313" key="7">
    <source>
        <dbReference type="Proteomes" id="UP001596507"/>
    </source>
</evidence>
<evidence type="ECO:0000256" key="2">
    <source>
        <dbReference type="SAM" id="SignalP"/>
    </source>
</evidence>
<dbReference type="Gene3D" id="2.60.40.2700">
    <property type="match status" value="2"/>
</dbReference>
<reference evidence="7" key="1">
    <citation type="journal article" date="2019" name="Int. J. Syst. Evol. Microbiol.">
        <title>The Global Catalogue of Microorganisms (GCM) 10K type strain sequencing project: providing services to taxonomists for standard genome sequencing and annotation.</title>
        <authorList>
            <consortium name="The Broad Institute Genomics Platform"/>
            <consortium name="The Broad Institute Genome Sequencing Center for Infectious Disease"/>
            <person name="Wu L."/>
            <person name="Ma J."/>
        </authorList>
    </citation>
    <scope>NUCLEOTIDE SEQUENCE [LARGE SCALE GENOMIC DNA]</scope>
    <source>
        <strain evidence="7">CGMCC 1.15772</strain>
    </source>
</reference>
<dbReference type="Gene3D" id="2.60.40.380">
    <property type="entry name" value="Purple acid phosphatase-like, N-terminal"/>
    <property type="match status" value="1"/>
</dbReference>
<dbReference type="InterPro" id="IPR039331">
    <property type="entry name" value="PAPs-like"/>
</dbReference>
<organism evidence="6 7">
    <name type="scientific">Microbacterium fluvii</name>
    <dbReference type="NCBI Taxonomy" id="415215"/>
    <lineage>
        <taxon>Bacteria</taxon>
        <taxon>Bacillati</taxon>
        <taxon>Actinomycetota</taxon>
        <taxon>Actinomycetes</taxon>
        <taxon>Micrococcales</taxon>
        <taxon>Microbacteriaceae</taxon>
        <taxon>Microbacterium</taxon>
    </lineage>
</organism>
<evidence type="ECO:0000259" key="3">
    <source>
        <dbReference type="Pfam" id="PF00149"/>
    </source>
</evidence>
<dbReference type="Gene3D" id="2.60.40.10">
    <property type="entry name" value="Immunoglobulins"/>
    <property type="match status" value="1"/>
</dbReference>
<feature type="domain" description="Purple acid phosphatase N-terminal" evidence="5">
    <location>
        <begin position="247"/>
        <end position="339"/>
    </location>
</feature>
<feature type="domain" description="Pesticidal crystal protein Cry22Aa Ig-like" evidence="4">
    <location>
        <begin position="653"/>
        <end position="721"/>
    </location>
</feature>
<sequence length="901" mass="94676">MRNTELPPVERASRVRPGRRTVAGVALFALTAGTLAATALPASAAVALPESYLGGATVWAYSDDGSDPSGDGTLSWTTEAFDDSAWKEAAGAFGAKNNSATPNLGSAFPVTTVLRHYLNGTSQPTVPTYHFRTDVTITAAELDEISALQGSITYDDAVRVYVNGQKVAGFVDSRVDEATNQNVTYAGNSAGDPATSTFSIPADVLEPGENTIAVALYQDRASSSDIYLNLASLAPVHKDLPVTISDIVLGVGATEAERNLTWYSDQDVAQVAQLAKTSEVVGDAFPASATTFATTAGGATTSGEFFRDTTLSGLAENTEYAYRVGSDENGWSPVSTFRTQSFSGDFSFLFFGDPQVGASGNLANDEAGWVDTVNVATETYPDAELLFSAGDQVENASNEAQYATFLAPDQVRSIPVVATNGNHDVGSKAYEQHFNVPNEDLTAGAASSATASGGDYWFIYKDVLFVNINSNSRDYASHNAFLEDVVAEHGDEASWKVLAFHHSIYSVASHTADSDIVDRRANLPTEISTLGFDVVLMGHDHNYTRSYLIEDGELADAQELSGQATVEAKDGEVLYLTANSASGSKYYNTTAPDAWFASVINQEKVRNYSVVEVTGDAITLRTLRSQASGDEKPVNSVVDEVTLKRDAAPELTVPASASVSYGSAFDARAGVSAIDNVDGDLTASVTISGSVDTSVLGAHTLTYAVSDARGNQATETRVVTVVKAALTAATPAISGTVKVGSTVKASAGTWTKGAKLTYQWLRDGKAISKATGSSYKLVRADAGTRVSVKVTGSLAGYETVAKTSSAKTVAKGTLSTKTPTISGTAKAGKTLKAKTGTWTSGTSFTYQWLRDGKAIKGASKSSYKVVSADRGHRVSVKVTGHLTGYTTVAKTSAKKYVPKSR</sequence>
<feature type="chain" id="PRO_5045339055" evidence="2">
    <location>
        <begin position="45"/>
        <end position="901"/>
    </location>
</feature>
<dbReference type="InterPro" id="IPR032179">
    <property type="entry name" value="Cry22Aa_Ig-like"/>
</dbReference>
<dbReference type="Proteomes" id="UP001596507">
    <property type="component" value="Unassembled WGS sequence"/>
</dbReference>
<protein>
    <submittedName>
        <fullName evidence="6">Immunoglobulin-like domain-containing protein</fullName>
    </submittedName>
</protein>
<dbReference type="EMBL" id="JBHTBE010000001">
    <property type="protein sequence ID" value="MFC7267413.1"/>
    <property type="molecule type" value="Genomic_DNA"/>
</dbReference>
<dbReference type="PANTHER" id="PTHR22953">
    <property type="entry name" value="ACID PHOSPHATASE RELATED"/>
    <property type="match status" value="1"/>
</dbReference>
<evidence type="ECO:0000256" key="1">
    <source>
        <dbReference type="ARBA" id="ARBA00022729"/>
    </source>
</evidence>
<dbReference type="Gene3D" id="3.60.21.10">
    <property type="match status" value="1"/>
</dbReference>
<keyword evidence="1 2" id="KW-0732">Signal</keyword>
<dbReference type="InterPro" id="IPR015914">
    <property type="entry name" value="PAPs_N"/>
</dbReference>
<dbReference type="CDD" id="cd00838">
    <property type="entry name" value="MPP_superfamily"/>
    <property type="match status" value="1"/>
</dbReference>
<dbReference type="Pfam" id="PF16656">
    <property type="entry name" value="Pur_ac_phosph_N"/>
    <property type="match status" value="1"/>
</dbReference>
<feature type="signal peptide" evidence="2">
    <location>
        <begin position="1"/>
        <end position="44"/>
    </location>
</feature>
<evidence type="ECO:0000259" key="4">
    <source>
        <dbReference type="Pfam" id="PF16403"/>
    </source>
</evidence>
<dbReference type="InterPro" id="IPR029052">
    <property type="entry name" value="Metallo-depent_PP-like"/>
</dbReference>
<dbReference type="Pfam" id="PF16403">
    <property type="entry name" value="Bact_surface_Ig-like"/>
    <property type="match status" value="1"/>
</dbReference>
<name>A0ABW2H8J9_9MICO</name>
<comment type="caution">
    <text evidence="6">The sequence shown here is derived from an EMBL/GenBank/DDBJ whole genome shotgun (WGS) entry which is preliminary data.</text>
</comment>
<proteinExistence type="predicted"/>
<gene>
    <name evidence="6" type="ORF">ACFQRL_00425</name>
</gene>
<dbReference type="SUPFAM" id="SSF56300">
    <property type="entry name" value="Metallo-dependent phosphatases"/>
    <property type="match status" value="1"/>
</dbReference>
<dbReference type="InterPro" id="IPR008963">
    <property type="entry name" value="Purple_acid_Pase-like_N"/>
</dbReference>
<accession>A0ABW2H8J9</accession>
<keyword evidence="7" id="KW-1185">Reference proteome</keyword>
<dbReference type="PANTHER" id="PTHR22953:SF153">
    <property type="entry name" value="PURPLE ACID PHOSPHATASE"/>
    <property type="match status" value="1"/>
</dbReference>